<feature type="non-terminal residue" evidence="1">
    <location>
        <position position="47"/>
    </location>
</feature>
<comment type="caution">
    <text evidence="1">The sequence shown here is derived from an EMBL/GenBank/DDBJ whole genome shotgun (WGS) entry which is preliminary data.</text>
</comment>
<gene>
    <name evidence="1" type="ORF">LCGC14_0721770</name>
</gene>
<name>A0A0F9TJI5_9ZZZZ</name>
<dbReference type="AlphaFoldDB" id="A0A0F9TJI5"/>
<dbReference type="EMBL" id="LAZR01001638">
    <property type="protein sequence ID" value="KKN41608.1"/>
    <property type="molecule type" value="Genomic_DNA"/>
</dbReference>
<proteinExistence type="predicted"/>
<reference evidence="1" key="1">
    <citation type="journal article" date="2015" name="Nature">
        <title>Complex archaea that bridge the gap between prokaryotes and eukaryotes.</title>
        <authorList>
            <person name="Spang A."/>
            <person name="Saw J.H."/>
            <person name="Jorgensen S.L."/>
            <person name="Zaremba-Niedzwiedzka K."/>
            <person name="Martijn J."/>
            <person name="Lind A.E."/>
            <person name="van Eijk R."/>
            <person name="Schleper C."/>
            <person name="Guy L."/>
            <person name="Ettema T.J."/>
        </authorList>
    </citation>
    <scope>NUCLEOTIDE SEQUENCE</scope>
</reference>
<sequence>MENKIVQGWNIEYTPAGYWICEDCEYVFTIVTNFKDNGSIKADVYKS</sequence>
<evidence type="ECO:0000313" key="1">
    <source>
        <dbReference type="EMBL" id="KKN41608.1"/>
    </source>
</evidence>
<protein>
    <submittedName>
        <fullName evidence="1">Uncharacterized protein</fullName>
    </submittedName>
</protein>
<accession>A0A0F9TJI5</accession>
<organism evidence="1">
    <name type="scientific">marine sediment metagenome</name>
    <dbReference type="NCBI Taxonomy" id="412755"/>
    <lineage>
        <taxon>unclassified sequences</taxon>
        <taxon>metagenomes</taxon>
        <taxon>ecological metagenomes</taxon>
    </lineage>
</organism>